<sequence length="212" mass="24460">MDIENFLKKRVKFANNFHEQGCKPFQEVMRLIEQEEAPYEPVYDESGDPQFIHEWLEARDGVGSIGLATLSMLSSALQLYMNAWLNRVEKQSSPFNRKQGKGWLNSLKKCMQDEGVDFTNCPADVEAIEQLVLARNRTQHAEDITSNGVSHMAKELARFPSPLFVDPEDPALRANWFGQPRVYAGKYQIITISQEIVNFCEWLFSEYERIYA</sequence>
<accession>A0A975U5X7</accession>
<reference evidence="1" key="1">
    <citation type="submission" date="2021-06" db="EMBL/GenBank/DDBJ databases">
        <title>Vibrio nov. sp., novel gut bacterium isolated from Yellow Sea oyster.</title>
        <authorList>
            <person name="Muhammad N."/>
            <person name="Nguyen T.H."/>
            <person name="Lee Y.-J."/>
            <person name="Ko J."/>
            <person name="Kim S.-G."/>
        </authorList>
    </citation>
    <scope>NUCLEOTIDE SEQUENCE</scope>
    <source>
        <strain evidence="1">OG9-811</strain>
    </source>
</reference>
<evidence type="ECO:0000313" key="2">
    <source>
        <dbReference type="Proteomes" id="UP000694232"/>
    </source>
</evidence>
<gene>
    <name evidence="1" type="ORF">KNV97_04835</name>
</gene>
<protein>
    <submittedName>
        <fullName evidence="1">Uncharacterized protein</fullName>
    </submittedName>
</protein>
<proteinExistence type="predicted"/>
<keyword evidence="2" id="KW-1185">Reference proteome</keyword>
<name>A0A975U5X7_9VIBR</name>
<organism evidence="1 2">
    <name type="scientific">Vibrio ostreae</name>
    <dbReference type="NCBI Taxonomy" id="2841925"/>
    <lineage>
        <taxon>Bacteria</taxon>
        <taxon>Pseudomonadati</taxon>
        <taxon>Pseudomonadota</taxon>
        <taxon>Gammaproteobacteria</taxon>
        <taxon>Vibrionales</taxon>
        <taxon>Vibrionaceae</taxon>
        <taxon>Vibrio</taxon>
    </lineage>
</organism>
<dbReference type="EMBL" id="CP076642">
    <property type="protein sequence ID" value="QXO15742.1"/>
    <property type="molecule type" value="Genomic_DNA"/>
</dbReference>
<dbReference type="AlphaFoldDB" id="A0A975U5X7"/>
<dbReference type="KEGG" id="vos:KNV97_04835"/>
<dbReference type="Proteomes" id="UP000694232">
    <property type="component" value="Chromosome 2"/>
</dbReference>
<evidence type="ECO:0000313" key="1">
    <source>
        <dbReference type="EMBL" id="QXO15742.1"/>
    </source>
</evidence>
<dbReference type="RefSeq" id="WP_218561664.1">
    <property type="nucleotide sequence ID" value="NZ_CP076642.1"/>
</dbReference>